<sequence length="138" mass="15959">MPYDTRSKLLANATDQSRFTGPRFDTVQHLVRRNATRAQGCRIVNFGEALYTFQNKMIYPVNEINNNDVSPPFAILSYHTLPCCKNEAIKRSAHFPAFDFNHQEIKKLNIKKKSGQSLRLFNADRNQRQYKNTSLSGY</sequence>
<dbReference type="EMBL" id="BGZK01001118">
    <property type="protein sequence ID" value="GBP71714.1"/>
    <property type="molecule type" value="Genomic_DNA"/>
</dbReference>
<keyword evidence="2" id="KW-1185">Reference proteome</keyword>
<comment type="caution">
    <text evidence="1">The sequence shown here is derived from an EMBL/GenBank/DDBJ whole genome shotgun (WGS) entry which is preliminary data.</text>
</comment>
<organism evidence="1 2">
    <name type="scientific">Eumeta variegata</name>
    <name type="common">Bagworm moth</name>
    <name type="synonym">Eumeta japonica</name>
    <dbReference type="NCBI Taxonomy" id="151549"/>
    <lineage>
        <taxon>Eukaryota</taxon>
        <taxon>Metazoa</taxon>
        <taxon>Ecdysozoa</taxon>
        <taxon>Arthropoda</taxon>
        <taxon>Hexapoda</taxon>
        <taxon>Insecta</taxon>
        <taxon>Pterygota</taxon>
        <taxon>Neoptera</taxon>
        <taxon>Endopterygota</taxon>
        <taxon>Lepidoptera</taxon>
        <taxon>Glossata</taxon>
        <taxon>Ditrysia</taxon>
        <taxon>Tineoidea</taxon>
        <taxon>Psychidae</taxon>
        <taxon>Oiketicinae</taxon>
        <taxon>Eumeta</taxon>
    </lineage>
</organism>
<reference evidence="1 2" key="1">
    <citation type="journal article" date="2019" name="Commun. Biol.">
        <title>The bagworm genome reveals a unique fibroin gene that provides high tensile strength.</title>
        <authorList>
            <person name="Kono N."/>
            <person name="Nakamura H."/>
            <person name="Ohtoshi R."/>
            <person name="Tomita M."/>
            <person name="Numata K."/>
            <person name="Arakawa K."/>
        </authorList>
    </citation>
    <scope>NUCLEOTIDE SEQUENCE [LARGE SCALE GENOMIC DNA]</scope>
</reference>
<proteinExistence type="predicted"/>
<dbReference type="AlphaFoldDB" id="A0A4C1Y9U6"/>
<gene>
    <name evidence="1" type="ORF">EVAR_33127_1</name>
</gene>
<name>A0A4C1Y9U6_EUMVA</name>
<evidence type="ECO:0000313" key="2">
    <source>
        <dbReference type="Proteomes" id="UP000299102"/>
    </source>
</evidence>
<protein>
    <submittedName>
        <fullName evidence="1">Uncharacterized protein</fullName>
    </submittedName>
</protein>
<accession>A0A4C1Y9U6</accession>
<evidence type="ECO:0000313" key="1">
    <source>
        <dbReference type="EMBL" id="GBP71714.1"/>
    </source>
</evidence>
<dbReference type="Proteomes" id="UP000299102">
    <property type="component" value="Unassembled WGS sequence"/>
</dbReference>